<feature type="region of interest" description="Disordered" evidence="2">
    <location>
        <begin position="173"/>
        <end position="248"/>
    </location>
</feature>
<dbReference type="AlphaFoldDB" id="V9EQG8"/>
<feature type="compositionally biased region" description="Pro residues" evidence="2">
    <location>
        <begin position="181"/>
        <end position="192"/>
    </location>
</feature>
<feature type="coiled-coil region" evidence="1">
    <location>
        <begin position="273"/>
        <end position="307"/>
    </location>
</feature>
<dbReference type="HOGENOM" id="CLU_066552_0_0_1"/>
<dbReference type="Proteomes" id="UP000018721">
    <property type="component" value="Unassembled WGS sequence"/>
</dbReference>
<evidence type="ECO:0000313" key="4">
    <source>
        <dbReference type="Proteomes" id="UP000018721"/>
    </source>
</evidence>
<keyword evidence="4" id="KW-1185">Reference proteome</keyword>
<dbReference type="EMBL" id="ANIZ01002468">
    <property type="protein sequence ID" value="ETI40327.1"/>
    <property type="molecule type" value="Genomic_DNA"/>
</dbReference>
<feature type="compositionally biased region" description="Basic and acidic residues" evidence="2">
    <location>
        <begin position="222"/>
        <end position="241"/>
    </location>
</feature>
<comment type="caution">
    <text evidence="3">The sequence shown here is derived from an EMBL/GenBank/DDBJ whole genome shotgun (WGS) entry which is preliminary data.</text>
</comment>
<reference evidence="3 4" key="1">
    <citation type="submission" date="2013-11" db="EMBL/GenBank/DDBJ databases">
        <title>The Genome Sequence of Phytophthora parasitica P1569.</title>
        <authorList>
            <consortium name="The Broad Institute Genomics Platform"/>
            <person name="Russ C."/>
            <person name="Tyler B."/>
            <person name="Panabieres F."/>
            <person name="Shan W."/>
            <person name="Tripathy S."/>
            <person name="Grunwald N."/>
            <person name="Machado M."/>
            <person name="Johnson C.S."/>
            <person name="Arredondo F."/>
            <person name="Hong C."/>
            <person name="Coffey M."/>
            <person name="Young S.K."/>
            <person name="Zeng Q."/>
            <person name="Gargeya S."/>
            <person name="Fitzgerald M."/>
            <person name="Abouelleil A."/>
            <person name="Alvarado L."/>
            <person name="Chapman S.B."/>
            <person name="Gainer-Dewar J."/>
            <person name="Goldberg J."/>
            <person name="Griggs A."/>
            <person name="Gujja S."/>
            <person name="Hansen M."/>
            <person name="Howarth C."/>
            <person name="Imamovic A."/>
            <person name="Ireland A."/>
            <person name="Larimer J."/>
            <person name="McCowan C."/>
            <person name="Murphy C."/>
            <person name="Pearson M."/>
            <person name="Poon T.W."/>
            <person name="Priest M."/>
            <person name="Roberts A."/>
            <person name="Saif S."/>
            <person name="Shea T."/>
            <person name="Sykes S."/>
            <person name="Wortman J."/>
            <person name="Nusbaum C."/>
            <person name="Birren B."/>
        </authorList>
    </citation>
    <scope>NUCLEOTIDE SEQUENCE [LARGE SCALE GENOMIC DNA]</scope>
    <source>
        <strain evidence="3 4">P1569</strain>
    </source>
</reference>
<protein>
    <submittedName>
        <fullName evidence="3">Uncharacterized protein</fullName>
    </submittedName>
</protein>
<proteinExistence type="predicted"/>
<name>V9EQG8_PHYNI</name>
<sequence>MDTGREAAAGSDAGSEYASVLRHRRFGDCRGFKNPLTNSEMQSWFERWRGVCGKGVTVTRTVTEESLDNAWTAFQERWNCETGPVFRKTIAAREATHERMAVGLLAARLCELSWAADRHCCYVHHLEGCPKCRGFSLPRPYEGEWQRYVRDHPLSDVEEHLIGCYRRRLYEARHGSLPRPQQEPPRTPPRSPARPRAAQRGAPNYRPWDQASGPGSGGDQVSWRRGDGHRDEGRRENRRGDGWTPQYDGYAQRYRQEVQDRHAGIEQRDRWAEAASAQSLRRLADRVERLERENEELRRRVRPWESRRGE</sequence>
<evidence type="ECO:0000313" key="3">
    <source>
        <dbReference type="EMBL" id="ETI40327.1"/>
    </source>
</evidence>
<accession>V9EQG8</accession>
<organism evidence="3 4">
    <name type="scientific">Phytophthora nicotianae P1569</name>
    <dbReference type="NCBI Taxonomy" id="1317065"/>
    <lineage>
        <taxon>Eukaryota</taxon>
        <taxon>Sar</taxon>
        <taxon>Stramenopiles</taxon>
        <taxon>Oomycota</taxon>
        <taxon>Peronosporomycetes</taxon>
        <taxon>Peronosporales</taxon>
        <taxon>Peronosporaceae</taxon>
        <taxon>Phytophthora</taxon>
    </lineage>
</organism>
<keyword evidence="1" id="KW-0175">Coiled coil</keyword>
<evidence type="ECO:0000256" key="1">
    <source>
        <dbReference type="SAM" id="Coils"/>
    </source>
</evidence>
<evidence type="ECO:0000256" key="2">
    <source>
        <dbReference type="SAM" id="MobiDB-lite"/>
    </source>
</evidence>
<feature type="compositionally biased region" description="Low complexity" evidence="2">
    <location>
        <begin position="194"/>
        <end position="203"/>
    </location>
</feature>
<gene>
    <name evidence="3" type="ORF">F443_14249</name>
</gene>